<reference evidence="3 5" key="2">
    <citation type="journal article" date="2018" name="Plant J.">
        <title>The Physcomitrella patens chromosome-scale assembly reveals moss genome structure and evolution.</title>
        <authorList>
            <person name="Lang D."/>
            <person name="Ullrich K.K."/>
            <person name="Murat F."/>
            <person name="Fuchs J."/>
            <person name="Jenkins J."/>
            <person name="Haas F.B."/>
            <person name="Piednoel M."/>
            <person name="Gundlach H."/>
            <person name="Van Bel M."/>
            <person name="Meyberg R."/>
            <person name="Vives C."/>
            <person name="Morata J."/>
            <person name="Symeonidi A."/>
            <person name="Hiss M."/>
            <person name="Muchero W."/>
            <person name="Kamisugi Y."/>
            <person name="Saleh O."/>
            <person name="Blanc G."/>
            <person name="Decker E.L."/>
            <person name="van Gessel N."/>
            <person name="Grimwood J."/>
            <person name="Hayes R.D."/>
            <person name="Graham S.W."/>
            <person name="Gunter L.E."/>
            <person name="McDaniel S.F."/>
            <person name="Hoernstein S.N.W."/>
            <person name="Larsson A."/>
            <person name="Li F.W."/>
            <person name="Perroud P.F."/>
            <person name="Phillips J."/>
            <person name="Ranjan P."/>
            <person name="Rokshar D.S."/>
            <person name="Rothfels C.J."/>
            <person name="Schneider L."/>
            <person name="Shu S."/>
            <person name="Stevenson D.W."/>
            <person name="Thummler F."/>
            <person name="Tillich M."/>
            <person name="Villarreal Aguilar J.C."/>
            <person name="Widiez T."/>
            <person name="Wong G.K."/>
            <person name="Wymore A."/>
            <person name="Zhang Y."/>
            <person name="Zimmer A.D."/>
            <person name="Quatrano R.S."/>
            <person name="Mayer K.F.X."/>
            <person name="Goodstein D."/>
            <person name="Casacuberta J.M."/>
            <person name="Vandepoele K."/>
            <person name="Reski R."/>
            <person name="Cuming A.C."/>
            <person name="Tuskan G.A."/>
            <person name="Maumus F."/>
            <person name="Salse J."/>
            <person name="Schmutz J."/>
            <person name="Rensing S.A."/>
        </authorList>
    </citation>
    <scope>NUCLEOTIDE SEQUENCE [LARGE SCALE GENOMIC DNA]</scope>
    <source>
        <strain evidence="4 5">cv. Gransden 2004</strain>
    </source>
</reference>
<evidence type="ECO:0000313" key="5">
    <source>
        <dbReference type="Proteomes" id="UP000006727"/>
    </source>
</evidence>
<dbReference type="Pfam" id="PF00575">
    <property type="entry name" value="S1"/>
    <property type="match status" value="2"/>
</dbReference>
<organism evidence="3">
    <name type="scientific">Physcomitrium patens</name>
    <name type="common">Spreading-leaved earth moss</name>
    <name type="synonym">Physcomitrella patens</name>
    <dbReference type="NCBI Taxonomy" id="3218"/>
    <lineage>
        <taxon>Eukaryota</taxon>
        <taxon>Viridiplantae</taxon>
        <taxon>Streptophyta</taxon>
        <taxon>Embryophyta</taxon>
        <taxon>Bryophyta</taxon>
        <taxon>Bryophytina</taxon>
        <taxon>Bryopsida</taxon>
        <taxon>Funariidae</taxon>
        <taxon>Funariales</taxon>
        <taxon>Funariaceae</taxon>
        <taxon>Physcomitrium</taxon>
    </lineage>
</organism>
<reference evidence="4" key="3">
    <citation type="submission" date="2020-12" db="UniProtKB">
        <authorList>
            <consortium name="EnsemblPlants"/>
        </authorList>
    </citation>
    <scope>IDENTIFICATION</scope>
</reference>
<evidence type="ECO:0000259" key="2">
    <source>
        <dbReference type="PROSITE" id="PS50126"/>
    </source>
</evidence>
<feature type="domain" description="S1 motif" evidence="2">
    <location>
        <begin position="99"/>
        <end position="174"/>
    </location>
</feature>
<evidence type="ECO:0000256" key="1">
    <source>
        <dbReference type="SAM" id="MobiDB-lite"/>
    </source>
</evidence>
<dbReference type="EnsemblPlants" id="Pp3c17_14740V3.1">
    <property type="protein sequence ID" value="Pp3c17_14740V3.1"/>
    <property type="gene ID" value="Pp3c17_14740"/>
</dbReference>
<dbReference type="PROSITE" id="PS50126">
    <property type="entry name" value="S1"/>
    <property type="match status" value="2"/>
</dbReference>
<dbReference type="GO" id="GO:0003729">
    <property type="term" value="F:mRNA binding"/>
    <property type="evidence" value="ECO:0000318"/>
    <property type="project" value="GO_Central"/>
</dbReference>
<dbReference type="AlphaFoldDB" id="A0A2K1J3Z6"/>
<dbReference type="PANTHER" id="PTHR47559">
    <property type="entry name" value="OS03G0844900 PROTEIN"/>
    <property type="match status" value="1"/>
</dbReference>
<dbReference type="GO" id="GO:0000481">
    <property type="term" value="P:maturation of 5S rRNA"/>
    <property type="evidence" value="ECO:0000318"/>
    <property type="project" value="GO_Central"/>
</dbReference>
<dbReference type="GO" id="GO:0009507">
    <property type="term" value="C:chloroplast"/>
    <property type="evidence" value="ECO:0000318"/>
    <property type="project" value="GO_Central"/>
</dbReference>
<dbReference type="SMART" id="SM00316">
    <property type="entry name" value="S1"/>
    <property type="match status" value="2"/>
</dbReference>
<reference evidence="3 5" key="1">
    <citation type="journal article" date="2008" name="Science">
        <title>The Physcomitrella genome reveals evolutionary insights into the conquest of land by plants.</title>
        <authorList>
            <person name="Rensing S."/>
            <person name="Lang D."/>
            <person name="Zimmer A."/>
            <person name="Terry A."/>
            <person name="Salamov A."/>
            <person name="Shapiro H."/>
            <person name="Nishiyama T."/>
            <person name="Perroud P.-F."/>
            <person name="Lindquist E."/>
            <person name="Kamisugi Y."/>
            <person name="Tanahashi T."/>
            <person name="Sakakibara K."/>
            <person name="Fujita T."/>
            <person name="Oishi K."/>
            <person name="Shin-I T."/>
            <person name="Kuroki Y."/>
            <person name="Toyoda A."/>
            <person name="Suzuki Y."/>
            <person name="Hashimoto A."/>
            <person name="Yamaguchi K."/>
            <person name="Sugano A."/>
            <person name="Kohara Y."/>
            <person name="Fujiyama A."/>
            <person name="Anterola A."/>
            <person name="Aoki S."/>
            <person name="Ashton N."/>
            <person name="Barbazuk W.B."/>
            <person name="Barker E."/>
            <person name="Bennetzen J."/>
            <person name="Bezanilla M."/>
            <person name="Blankenship R."/>
            <person name="Cho S.H."/>
            <person name="Dutcher S."/>
            <person name="Estelle M."/>
            <person name="Fawcett J.A."/>
            <person name="Gundlach H."/>
            <person name="Hanada K."/>
            <person name="Heyl A."/>
            <person name="Hicks K.A."/>
            <person name="Hugh J."/>
            <person name="Lohr M."/>
            <person name="Mayer K."/>
            <person name="Melkozernov A."/>
            <person name="Murata T."/>
            <person name="Nelson D."/>
            <person name="Pils B."/>
            <person name="Prigge M."/>
            <person name="Reiss B."/>
            <person name="Renner T."/>
            <person name="Rombauts S."/>
            <person name="Rushton P."/>
            <person name="Sanderfoot A."/>
            <person name="Schween G."/>
            <person name="Shiu S.-H."/>
            <person name="Stueber K."/>
            <person name="Theodoulou F.L."/>
            <person name="Tu H."/>
            <person name="Van de Peer Y."/>
            <person name="Verrier P.J."/>
            <person name="Waters E."/>
            <person name="Wood A."/>
            <person name="Yang L."/>
            <person name="Cove D."/>
            <person name="Cuming A."/>
            <person name="Hasebe M."/>
            <person name="Lucas S."/>
            <person name="Mishler D.B."/>
            <person name="Reski R."/>
            <person name="Grigoriev I."/>
            <person name="Quatrano R.S."/>
            <person name="Boore J.L."/>
        </authorList>
    </citation>
    <scope>NUCLEOTIDE SEQUENCE [LARGE SCALE GENOMIC DNA]</scope>
    <source>
        <strain evidence="4 5">cv. Gransden 2004</strain>
    </source>
</reference>
<protein>
    <recommendedName>
        <fullName evidence="2">S1 motif domain-containing protein</fullName>
    </recommendedName>
</protein>
<keyword evidence="5" id="KW-1185">Reference proteome</keyword>
<dbReference type="EMBL" id="ABEU02000017">
    <property type="protein sequence ID" value="PNR36246.1"/>
    <property type="molecule type" value="Genomic_DNA"/>
</dbReference>
<dbReference type="FunCoup" id="A0A2K1J3Z6">
    <property type="interactions" value="2137"/>
</dbReference>
<dbReference type="GeneID" id="112294676"/>
<dbReference type="InterPro" id="IPR052757">
    <property type="entry name" value="Ribosomal_protein_S1"/>
</dbReference>
<sequence length="384" mass="42285">MWASNATVALVACPNRATCACTSAPSVSLFSQSNSYSSLESLIVRRASWNGRSARLVCCVASADLETSGTGFIEEEEEFAKVDPRNAAWQKAQETMESGSIHRGVVDACNSGGLVVLFGPLQGFLPFSQMDQGRLLRDSSRSLSEFAEELVGDFISVKIIEANETTRRLIFSEKQAVLEANLRLLEEGLVYEGKVNSVTDFGAFVDVVLPDGTSSVRGLVRTSELSWNPVRNPRDICEIGQSVRVKILQLDKEKSHLYLSIKQLQDDPRLETPDKSMPVQSQNTQEPKEQGATLSRTSLPGLQQICEELLNEEGITGFTLGRARFEKRAVSQDMELWLANAPVEDGKFSILARVGRQVQEIQLNSNLDREGIKVAVQRVAGRFP</sequence>
<dbReference type="OrthoDB" id="412781at2759"/>
<dbReference type="Gramene" id="Pp3c17_14740V3.2">
    <property type="protein sequence ID" value="Pp3c17_14740V3.2"/>
    <property type="gene ID" value="Pp3c17_14740"/>
</dbReference>
<dbReference type="InterPro" id="IPR012340">
    <property type="entry name" value="NA-bd_OB-fold"/>
</dbReference>
<feature type="domain" description="S1 motif" evidence="2">
    <location>
        <begin position="188"/>
        <end position="262"/>
    </location>
</feature>
<dbReference type="OMA" id="MELWLAN"/>
<evidence type="ECO:0000313" key="4">
    <source>
        <dbReference type="EnsemblPlants" id="Pp3c17_14740V3.1"/>
    </source>
</evidence>
<dbReference type="KEGG" id="ppp:112294676"/>
<dbReference type="Proteomes" id="UP000006727">
    <property type="component" value="Chromosome 17"/>
</dbReference>
<dbReference type="PANTHER" id="PTHR47559:SF1">
    <property type="entry name" value="OS03G0844900 PROTEIN"/>
    <property type="match status" value="1"/>
</dbReference>
<evidence type="ECO:0000313" key="3">
    <source>
        <dbReference type="EMBL" id="PNR36246.1"/>
    </source>
</evidence>
<dbReference type="RefSeq" id="XP_024401168.1">
    <property type="nucleotide sequence ID" value="XM_024545400.2"/>
</dbReference>
<dbReference type="Gramene" id="Pp3c17_14740V3.1">
    <property type="protein sequence ID" value="Pp3c17_14740V3.1"/>
    <property type="gene ID" value="Pp3c17_14740"/>
</dbReference>
<dbReference type="EnsemblPlants" id="Pp3c17_14740V3.2">
    <property type="protein sequence ID" value="Pp3c17_14740V3.2"/>
    <property type="gene ID" value="Pp3c17_14740"/>
</dbReference>
<name>A0A2K1J3Z6_PHYPA</name>
<dbReference type="STRING" id="3218.A0A2K1J3Z6"/>
<proteinExistence type="predicted"/>
<feature type="region of interest" description="Disordered" evidence="1">
    <location>
        <begin position="268"/>
        <end position="295"/>
    </location>
</feature>
<accession>A0A2K1J3Z6</accession>
<gene>
    <name evidence="4" type="primary">LOC112294676</name>
    <name evidence="3" type="ORF">PHYPA_022097</name>
</gene>
<dbReference type="PaxDb" id="3218-PP1S98_143V6.1"/>
<dbReference type="SUPFAM" id="SSF50249">
    <property type="entry name" value="Nucleic acid-binding proteins"/>
    <property type="match status" value="2"/>
</dbReference>
<dbReference type="InterPro" id="IPR003029">
    <property type="entry name" value="S1_domain"/>
</dbReference>
<dbReference type="Gene3D" id="2.40.50.140">
    <property type="entry name" value="Nucleic acid-binding proteins"/>
    <property type="match status" value="2"/>
</dbReference>